<dbReference type="RefSeq" id="WP_280657361.1">
    <property type="nucleotide sequence ID" value="NZ_JANQDO010000090.1"/>
</dbReference>
<keyword evidence="2" id="KW-1185">Reference proteome</keyword>
<proteinExistence type="predicted"/>
<keyword evidence="1" id="KW-0489">Methyltransferase</keyword>
<name>A0ABT6K6X7_9CYAN</name>
<comment type="caution">
    <text evidence="1">The sequence shown here is derived from an EMBL/GenBank/DDBJ whole genome shotgun (WGS) entry which is preliminary data.</text>
</comment>
<dbReference type="Gene3D" id="3.40.50.150">
    <property type="entry name" value="Vaccinia Virus protein VP39"/>
    <property type="match status" value="1"/>
</dbReference>
<evidence type="ECO:0000313" key="1">
    <source>
        <dbReference type="EMBL" id="MDH6058059.1"/>
    </source>
</evidence>
<organism evidence="1 2">
    <name type="scientific">Umezakia ovalisporum FSS-43</name>
    <dbReference type="NCBI Taxonomy" id="2740520"/>
    <lineage>
        <taxon>Bacteria</taxon>
        <taxon>Bacillati</taxon>
        <taxon>Cyanobacteriota</taxon>
        <taxon>Cyanophyceae</taxon>
        <taxon>Nostocales</taxon>
        <taxon>Nodulariaceae</taxon>
        <taxon>Umezakia</taxon>
    </lineage>
</organism>
<dbReference type="InterPro" id="IPR029063">
    <property type="entry name" value="SAM-dependent_MTases_sf"/>
</dbReference>
<reference evidence="1 2" key="1">
    <citation type="journal article" date="2023" name="J. Phycol.">
        <title>Chrysosporum ovalisporum is synonymous with the true-branching cyanobacterium Umezakia natans (Nostocales/Aphanizomenonaceae).</title>
        <authorList>
            <person name="McGregor G.B."/>
            <person name="Sendall B.C."/>
            <person name="Niiyama Y."/>
            <person name="Tuji A."/>
            <person name="Willis A."/>
        </authorList>
    </citation>
    <scope>NUCLEOTIDE SEQUENCE [LARGE SCALE GENOMIC DNA]</scope>
    <source>
        <strain evidence="1 2">FSS-43</strain>
    </source>
</reference>
<dbReference type="Pfam" id="PF05711">
    <property type="entry name" value="TylF"/>
    <property type="match status" value="1"/>
</dbReference>
<accession>A0ABT6K6X7</accession>
<dbReference type="SUPFAM" id="SSF53335">
    <property type="entry name" value="S-adenosyl-L-methionine-dependent methyltransferases"/>
    <property type="match status" value="1"/>
</dbReference>
<sequence length="262" mass="30387">MKKIYIKKVLGKTLANLLIPYLTTVLNERKNTYEEKNSLILKAARFVACEMIEGDYLEFGVYQGASYIKAYHALKKQFEDRMSLHIGGDAEEMHQKTRQVIWDNMRFFAFDSFQGLPKLTPEDSGTNDLTQGQYAYPVEQFVENTTNAGMPSDKSVIVEGWFEDICIAETAQKHKLKKASIIWIDADLYSSTKSVLKFIIPFLQDGTVIIFDDWFSFRGSPYLGVQKAFNEWKNEHCLEFSFNEYQKEEWKRISFIASKIPK</sequence>
<dbReference type="Proteomes" id="UP001159371">
    <property type="component" value="Unassembled WGS sequence"/>
</dbReference>
<dbReference type="GO" id="GO:0008168">
    <property type="term" value="F:methyltransferase activity"/>
    <property type="evidence" value="ECO:0007669"/>
    <property type="project" value="UniProtKB-KW"/>
</dbReference>
<gene>
    <name evidence="1" type="ORF">NWP19_15070</name>
</gene>
<keyword evidence="1" id="KW-0808">Transferase</keyword>
<protein>
    <submittedName>
        <fullName evidence="1">TylF/MycF family methyltransferase</fullName>
    </submittedName>
</protein>
<dbReference type="PANTHER" id="PTHR40036:SF1">
    <property type="entry name" value="MACROCIN O-METHYLTRANSFERASE"/>
    <property type="match status" value="1"/>
</dbReference>
<dbReference type="EMBL" id="JANQDO010000090">
    <property type="protein sequence ID" value="MDH6058059.1"/>
    <property type="molecule type" value="Genomic_DNA"/>
</dbReference>
<dbReference type="InterPro" id="IPR008884">
    <property type="entry name" value="TylF_MeTrfase"/>
</dbReference>
<dbReference type="PANTHER" id="PTHR40036">
    <property type="entry name" value="MACROCIN O-METHYLTRANSFERASE"/>
    <property type="match status" value="1"/>
</dbReference>
<dbReference type="GO" id="GO:0032259">
    <property type="term" value="P:methylation"/>
    <property type="evidence" value="ECO:0007669"/>
    <property type="project" value="UniProtKB-KW"/>
</dbReference>
<evidence type="ECO:0000313" key="2">
    <source>
        <dbReference type="Proteomes" id="UP001159371"/>
    </source>
</evidence>